<evidence type="ECO:0000313" key="6">
    <source>
        <dbReference type="EMBL" id="VAW11182.1"/>
    </source>
</evidence>
<organism evidence="6">
    <name type="scientific">hydrothermal vent metagenome</name>
    <dbReference type="NCBI Taxonomy" id="652676"/>
    <lineage>
        <taxon>unclassified sequences</taxon>
        <taxon>metagenomes</taxon>
        <taxon>ecological metagenomes</taxon>
    </lineage>
</organism>
<dbReference type="PANTHER" id="PTHR45677">
    <property type="entry name" value="GLUTAMATE DECARBOXYLASE-RELATED"/>
    <property type="match status" value="1"/>
</dbReference>
<dbReference type="Gene3D" id="3.90.1150.10">
    <property type="entry name" value="Aspartate Aminotransferase, domain 1"/>
    <property type="match status" value="1"/>
</dbReference>
<name>A0A3B0T9L2_9ZZZZ</name>
<dbReference type="Gene3D" id="3.90.1150.170">
    <property type="match status" value="1"/>
</dbReference>
<evidence type="ECO:0000256" key="4">
    <source>
        <dbReference type="ARBA" id="ARBA00022898"/>
    </source>
</evidence>
<evidence type="ECO:0008006" key="7">
    <source>
        <dbReference type="Google" id="ProtNLM"/>
    </source>
</evidence>
<comment type="similarity">
    <text evidence="2">Belongs to the group II decarboxylase family.</text>
</comment>
<sequence>MKLEDKILNQFISPKNSNRKQVEKLITNVTSQLLDFLSNAEQKPTYPIFKQFDCSHFQINETPKNENEIHSNLQELYDLSMNSASPKYIGHMDSIPTLWSVIGDYIASAINNNLLSLEMSPFLTQLEYSLTKQFAKLFGLPETSGGVMLSGGTLSNVQALLVARNTVLKIKHGNVFTLKKEPVIFTSEHSHSSILKTGMMIGIGIENVIKIKTDKHSKIDCKDLSIQIQEQLKLGKQPFAIVATAGTTVSGNIDPLKEISEIAKKHKLWLHIDAIYGGAVIFSEKHKHLIDGIEQANSISFNPQKWLSVSKTSSMVLFRDFNGMKDNFRISAPYMKEQNAYVNLGEINIQGTKYAEVLKLWLSLQSLGKSGYNKLIDYSFYLTETFNKEITKRPFLKLTSKTEMNIICFRGEPNYLTSEKIDKWNENLQHYLLKQTNFFLSLPKYKNNLWLRAVLLNPFLTYEHIESLFTHIDNYEKTHRNK</sequence>
<evidence type="ECO:0000256" key="5">
    <source>
        <dbReference type="ARBA" id="ARBA00023239"/>
    </source>
</evidence>
<dbReference type="InterPro" id="IPR015424">
    <property type="entry name" value="PyrdxlP-dep_Trfase"/>
</dbReference>
<dbReference type="InterPro" id="IPR002129">
    <property type="entry name" value="PyrdxlP-dep_de-COase"/>
</dbReference>
<dbReference type="GO" id="GO:0005737">
    <property type="term" value="C:cytoplasm"/>
    <property type="evidence" value="ECO:0007669"/>
    <property type="project" value="TreeGrafter"/>
</dbReference>
<gene>
    <name evidence="6" type="ORF">MNBD_BACTEROID03-911</name>
</gene>
<protein>
    <recommendedName>
        <fullName evidence="7">Aromatic-L-amino-acid decarboxylase</fullName>
    </recommendedName>
</protein>
<dbReference type="EMBL" id="UOEL01000050">
    <property type="protein sequence ID" value="VAW11182.1"/>
    <property type="molecule type" value="Genomic_DNA"/>
</dbReference>
<evidence type="ECO:0000256" key="1">
    <source>
        <dbReference type="ARBA" id="ARBA00001933"/>
    </source>
</evidence>
<dbReference type="Pfam" id="PF00282">
    <property type="entry name" value="Pyridoxal_deC"/>
    <property type="match status" value="1"/>
</dbReference>
<reference evidence="6" key="1">
    <citation type="submission" date="2018-06" db="EMBL/GenBank/DDBJ databases">
        <authorList>
            <person name="Zhirakovskaya E."/>
        </authorList>
    </citation>
    <scope>NUCLEOTIDE SEQUENCE</scope>
</reference>
<dbReference type="PANTHER" id="PTHR45677:SF8">
    <property type="entry name" value="CYSTEINE SULFINIC ACID DECARBOXYLASE"/>
    <property type="match status" value="1"/>
</dbReference>
<dbReference type="GO" id="GO:0019752">
    <property type="term" value="P:carboxylic acid metabolic process"/>
    <property type="evidence" value="ECO:0007669"/>
    <property type="project" value="InterPro"/>
</dbReference>
<accession>A0A3B0T9L2</accession>
<dbReference type="InterPro" id="IPR015421">
    <property type="entry name" value="PyrdxlP-dep_Trfase_major"/>
</dbReference>
<comment type="cofactor">
    <cofactor evidence="1">
        <name>pyridoxal 5'-phosphate</name>
        <dbReference type="ChEBI" id="CHEBI:597326"/>
    </cofactor>
</comment>
<proteinExistence type="inferred from homology"/>
<dbReference type="GO" id="GO:0030170">
    <property type="term" value="F:pyridoxal phosphate binding"/>
    <property type="evidence" value="ECO:0007669"/>
    <property type="project" value="InterPro"/>
</dbReference>
<evidence type="ECO:0000256" key="3">
    <source>
        <dbReference type="ARBA" id="ARBA00022793"/>
    </source>
</evidence>
<dbReference type="Gene3D" id="3.40.640.10">
    <property type="entry name" value="Type I PLP-dependent aspartate aminotransferase-like (Major domain)"/>
    <property type="match status" value="1"/>
</dbReference>
<keyword evidence="5" id="KW-0456">Lyase</keyword>
<keyword evidence="3" id="KW-0210">Decarboxylase</keyword>
<dbReference type="InterPro" id="IPR015422">
    <property type="entry name" value="PyrdxlP-dep_Trfase_small"/>
</dbReference>
<dbReference type="AlphaFoldDB" id="A0A3B0T9L2"/>
<keyword evidence="4" id="KW-0663">Pyridoxal phosphate</keyword>
<evidence type="ECO:0000256" key="2">
    <source>
        <dbReference type="ARBA" id="ARBA00009533"/>
    </source>
</evidence>
<dbReference type="GO" id="GO:0016831">
    <property type="term" value="F:carboxy-lyase activity"/>
    <property type="evidence" value="ECO:0007669"/>
    <property type="project" value="UniProtKB-KW"/>
</dbReference>
<dbReference type="SUPFAM" id="SSF53383">
    <property type="entry name" value="PLP-dependent transferases"/>
    <property type="match status" value="1"/>
</dbReference>